<accession>A0ABX1C1S0</accession>
<organism evidence="6 7">
    <name type="scientific">Streptomyces zingiberis</name>
    <dbReference type="NCBI Taxonomy" id="2053010"/>
    <lineage>
        <taxon>Bacteria</taxon>
        <taxon>Bacillati</taxon>
        <taxon>Actinomycetota</taxon>
        <taxon>Actinomycetes</taxon>
        <taxon>Kitasatosporales</taxon>
        <taxon>Streptomycetaceae</taxon>
        <taxon>Streptomyces</taxon>
    </lineage>
</organism>
<dbReference type="RefSeq" id="WP_168104465.1">
    <property type="nucleotide sequence ID" value="NZ_JAATEN010000032.1"/>
</dbReference>
<dbReference type="InterPro" id="IPR042070">
    <property type="entry name" value="PucR_C-HTH_sf"/>
</dbReference>
<feature type="domain" description="Purine catabolism PurC-like" evidence="3">
    <location>
        <begin position="5"/>
        <end position="120"/>
    </location>
</feature>
<sequence>MRLRELLENDSLGLRLLGGEAELDRAVRGVMTTDLRDPGRYLSGGELVLSGLAWHHGPEDSERFVAVLAGSGAAALAAGEAELRAVPEDLVAACRRHRLPLLAVSEEVAFATVTEHVVRRVSGERASDLAAVVERHRRIMAGGGAGSGPEAVLDLLAADLDVRAWLLSPTGRLIAGPGTAPGHPGVGDGDGDAPADPAAEEAAETEEAASGVTAAQQRYTALAAAHLAAEGAGEPAPHRAVLPAGPRAEPPAPSGTPSGAPSDVPAGVHALFPVRGTESGTGGASAPPAGDRAAALSGWLLAVAADPEDWPAERLGLLRGVAGLIAADREHRDAARAVRRGLAQEIVGLLGDGAPPAEIAARLRAAAPALLPGAGAAPHWQLVVAALEWPCDGTAGTSGTAGTPGTPPTAGTAVDGPASGAGTGPVARALLEEVLLDPRVGLPAPADRAAVACGPGEAVALVALPATAGAGIRADDLAAAVREPLERGLAAGPGRFTLGVSAVAHSPDGLRGALEEARHARRVAAARPGRLCAAGHQELASHVLLLPFVPDDVRRAFTARLLQPLRAYDRRHRAELIPTLEAFLDSDGSWTRCAARLHLHVNTLRYRVGRIEQLTGRDLARLEDRIDFFLALRMS</sequence>
<evidence type="ECO:0000256" key="1">
    <source>
        <dbReference type="ARBA" id="ARBA00006754"/>
    </source>
</evidence>
<proteinExistence type="inferred from homology"/>
<dbReference type="Pfam" id="PF13556">
    <property type="entry name" value="HTH_30"/>
    <property type="match status" value="1"/>
</dbReference>
<gene>
    <name evidence="6" type="ORF">HCK00_25840</name>
</gene>
<dbReference type="Pfam" id="PF17853">
    <property type="entry name" value="GGDEF_2"/>
    <property type="match status" value="1"/>
</dbReference>
<name>A0ABX1C1S0_9ACTN</name>
<dbReference type="Gene3D" id="1.10.10.2840">
    <property type="entry name" value="PucR C-terminal helix-turn-helix domain"/>
    <property type="match status" value="1"/>
</dbReference>
<dbReference type="InterPro" id="IPR025736">
    <property type="entry name" value="PucR_C-HTH_dom"/>
</dbReference>
<feature type="compositionally biased region" description="Acidic residues" evidence="2">
    <location>
        <begin position="189"/>
        <end position="207"/>
    </location>
</feature>
<dbReference type="InterPro" id="IPR041522">
    <property type="entry name" value="CdaR_GGDEF"/>
</dbReference>
<dbReference type="InterPro" id="IPR051448">
    <property type="entry name" value="CdaR-like_regulators"/>
</dbReference>
<evidence type="ECO:0000259" key="4">
    <source>
        <dbReference type="Pfam" id="PF13556"/>
    </source>
</evidence>
<evidence type="ECO:0000256" key="2">
    <source>
        <dbReference type="SAM" id="MobiDB-lite"/>
    </source>
</evidence>
<dbReference type="InterPro" id="IPR012914">
    <property type="entry name" value="PucR_dom"/>
</dbReference>
<dbReference type="EMBL" id="JAATEN010000032">
    <property type="protein sequence ID" value="NJQ03842.1"/>
    <property type="molecule type" value="Genomic_DNA"/>
</dbReference>
<dbReference type="Pfam" id="PF07905">
    <property type="entry name" value="PucR"/>
    <property type="match status" value="1"/>
</dbReference>
<dbReference type="Proteomes" id="UP000695264">
    <property type="component" value="Unassembled WGS sequence"/>
</dbReference>
<protein>
    <submittedName>
        <fullName evidence="6">PucR family transcriptional regulator</fullName>
    </submittedName>
</protein>
<feature type="domain" description="PucR C-terminal helix-turn-helix" evidence="4">
    <location>
        <begin position="576"/>
        <end position="633"/>
    </location>
</feature>
<evidence type="ECO:0000313" key="6">
    <source>
        <dbReference type="EMBL" id="NJQ03842.1"/>
    </source>
</evidence>
<evidence type="ECO:0000259" key="3">
    <source>
        <dbReference type="Pfam" id="PF07905"/>
    </source>
</evidence>
<evidence type="ECO:0000259" key="5">
    <source>
        <dbReference type="Pfam" id="PF17853"/>
    </source>
</evidence>
<comment type="caution">
    <text evidence="6">The sequence shown here is derived from an EMBL/GenBank/DDBJ whole genome shotgun (WGS) entry which is preliminary data.</text>
</comment>
<feature type="domain" description="CdaR GGDEF-like" evidence="5">
    <location>
        <begin position="448"/>
        <end position="523"/>
    </location>
</feature>
<feature type="region of interest" description="Disordered" evidence="2">
    <location>
        <begin position="230"/>
        <end position="267"/>
    </location>
</feature>
<evidence type="ECO:0000313" key="7">
    <source>
        <dbReference type="Proteomes" id="UP000695264"/>
    </source>
</evidence>
<keyword evidence="7" id="KW-1185">Reference proteome</keyword>
<dbReference type="PANTHER" id="PTHR33744">
    <property type="entry name" value="CARBOHYDRATE DIACID REGULATOR"/>
    <property type="match status" value="1"/>
</dbReference>
<comment type="similarity">
    <text evidence="1">Belongs to the CdaR family.</text>
</comment>
<dbReference type="PANTHER" id="PTHR33744:SF17">
    <property type="entry name" value="CONSERVED PROTEIN"/>
    <property type="match status" value="1"/>
</dbReference>
<feature type="region of interest" description="Disordered" evidence="2">
    <location>
        <begin position="173"/>
        <end position="213"/>
    </location>
</feature>
<reference evidence="6 7" key="1">
    <citation type="submission" date="2020-03" db="EMBL/GenBank/DDBJ databases">
        <title>WGS of actinomycetes isolated from Thailand.</title>
        <authorList>
            <person name="Thawai C."/>
        </authorList>
    </citation>
    <scope>NUCLEOTIDE SEQUENCE [LARGE SCALE GENOMIC DNA]</scope>
    <source>
        <strain evidence="6 7">PLAI 1-29</strain>
    </source>
</reference>